<dbReference type="InterPro" id="IPR036249">
    <property type="entry name" value="Thioredoxin-like_sf"/>
</dbReference>
<feature type="region of interest" description="Disordered" evidence="2">
    <location>
        <begin position="504"/>
        <end position="530"/>
    </location>
</feature>
<dbReference type="CDD" id="cd14273">
    <property type="entry name" value="UBA_TAP-C_like"/>
    <property type="match status" value="1"/>
</dbReference>
<organism evidence="4 5">
    <name type="scientific">Colletotrichum incanum</name>
    <name type="common">Soybean anthracnose fungus</name>
    <dbReference type="NCBI Taxonomy" id="1573173"/>
    <lineage>
        <taxon>Eukaryota</taxon>
        <taxon>Fungi</taxon>
        <taxon>Dikarya</taxon>
        <taxon>Ascomycota</taxon>
        <taxon>Pezizomycotina</taxon>
        <taxon>Sordariomycetes</taxon>
        <taxon>Hypocreomycetidae</taxon>
        <taxon>Glomerellales</taxon>
        <taxon>Glomerellaceae</taxon>
        <taxon>Colletotrichum</taxon>
        <taxon>Colletotrichum spaethianum species complex</taxon>
    </lineage>
</organism>
<keyword evidence="5" id="KW-1185">Reference proteome</keyword>
<dbReference type="SUPFAM" id="SSF54236">
    <property type="entry name" value="Ubiquitin-like"/>
    <property type="match status" value="1"/>
</dbReference>
<dbReference type="Pfam" id="PF00789">
    <property type="entry name" value="UBX"/>
    <property type="match status" value="1"/>
</dbReference>
<dbReference type="GO" id="GO:0036503">
    <property type="term" value="P:ERAD pathway"/>
    <property type="evidence" value="ECO:0007669"/>
    <property type="project" value="TreeGrafter"/>
</dbReference>
<dbReference type="InterPro" id="IPR029071">
    <property type="entry name" value="Ubiquitin-like_domsf"/>
</dbReference>
<feature type="region of interest" description="Disordered" evidence="2">
    <location>
        <begin position="92"/>
        <end position="118"/>
    </location>
</feature>
<dbReference type="InterPro" id="IPR006577">
    <property type="entry name" value="UAS"/>
</dbReference>
<dbReference type="AlphaFoldDB" id="A0A161W6N6"/>
<feature type="compositionally biased region" description="Basic and acidic residues" evidence="2">
    <location>
        <begin position="345"/>
        <end position="399"/>
    </location>
</feature>
<keyword evidence="1" id="KW-0175">Coiled coil</keyword>
<dbReference type="Pfam" id="PF14555">
    <property type="entry name" value="UBA_4"/>
    <property type="match status" value="1"/>
</dbReference>
<feature type="domain" description="UAS" evidence="3">
    <location>
        <begin position="190"/>
        <end position="322"/>
    </location>
</feature>
<evidence type="ECO:0000313" key="4">
    <source>
        <dbReference type="EMBL" id="KZL82775.1"/>
    </source>
</evidence>
<comment type="caution">
    <text evidence="4">The sequence shown here is derived from an EMBL/GenBank/DDBJ whole genome shotgun (WGS) entry which is preliminary data.</text>
</comment>
<dbReference type="Proteomes" id="UP000076584">
    <property type="component" value="Unassembled WGS sequence"/>
</dbReference>
<feature type="compositionally biased region" description="Acidic residues" evidence="2">
    <location>
        <begin position="516"/>
        <end position="530"/>
    </location>
</feature>
<protein>
    <submittedName>
        <fullName evidence="4">Ubx domain-containing protein</fullName>
    </submittedName>
</protein>
<feature type="non-terminal residue" evidence="4">
    <location>
        <position position="1"/>
    </location>
</feature>
<evidence type="ECO:0000256" key="1">
    <source>
        <dbReference type="ARBA" id="ARBA00023054"/>
    </source>
</evidence>
<name>A0A161W6N6_COLIC</name>
<dbReference type="InterPro" id="IPR001012">
    <property type="entry name" value="UBX_dom"/>
</dbReference>
<dbReference type="STRING" id="1573173.A0A161W6N6"/>
<gene>
    <name evidence="4" type="ORF">CI238_11542</name>
</gene>
<dbReference type="GO" id="GO:0005783">
    <property type="term" value="C:endoplasmic reticulum"/>
    <property type="evidence" value="ECO:0007669"/>
    <property type="project" value="TreeGrafter"/>
</dbReference>
<dbReference type="InterPro" id="IPR009060">
    <property type="entry name" value="UBA-like_sf"/>
</dbReference>
<sequence length="530" mass="59369">LALHPRSAVNMAESGDLDLGQLSTSQQEALQQYTSVTNQDVKDAIPLLQRSQWNVQIAIAKFFDGEGPDLVAEAMAQDIPRTRARHENLQESLHASAGRPQAPRRDRPDPAPRIVPRPNTVHRPPFLIGLLLAPFSIGYSIASKIFRTVFYLLNFLPTQIRPRAITSGPGTGLRSTNGRRMLMPRDTAARFKREFEEEYGNTELPWFEGGIAQAQDLAKKELKFLLVVLMSPEHDDTESFTRETLLAPDVVSFINDPANNIILWGGNILDSEAYQVAQEYNCTKYPFSAIVCLTPKEGSTRMSIIKRLAGPMPASAYLSEAQAAINKYAPDLAGVRAERTAQEVTRSLRNEQDSAYERSLAKDRERARQRREAEKAAAEAAQKAEEEAEAAARREEQREKWKRWRATTMEDEPPASSKDVVRIALKMPESSGAGRIVRRFRNDTTMESLYAFVECYDVLAASEEATEKAPAQPEGYEHEYQFRIASVMPRVVYEPSKEETMMQKIGRSGNLIVEDVSADDESDEGEGFLS</sequence>
<dbReference type="InterPro" id="IPR050730">
    <property type="entry name" value="UBX_domain-protein"/>
</dbReference>
<dbReference type="EMBL" id="LFIW01001325">
    <property type="protein sequence ID" value="KZL82775.1"/>
    <property type="molecule type" value="Genomic_DNA"/>
</dbReference>
<dbReference type="SMART" id="SM00594">
    <property type="entry name" value="UAS"/>
    <property type="match status" value="1"/>
</dbReference>
<dbReference type="Gene3D" id="3.10.20.90">
    <property type="entry name" value="Phosphatidylinositol 3-kinase Catalytic Subunit, Chain A, domain 1"/>
    <property type="match status" value="1"/>
</dbReference>
<dbReference type="Gene3D" id="1.10.8.10">
    <property type="entry name" value="DNA helicase RuvA subunit, C-terminal domain"/>
    <property type="match status" value="1"/>
</dbReference>
<evidence type="ECO:0000313" key="5">
    <source>
        <dbReference type="Proteomes" id="UP000076584"/>
    </source>
</evidence>
<dbReference type="PANTHER" id="PTHR23322">
    <property type="entry name" value="FAS-ASSOCIATED PROTEIN"/>
    <property type="match status" value="1"/>
</dbReference>
<evidence type="ECO:0000256" key="2">
    <source>
        <dbReference type="SAM" id="MobiDB-lite"/>
    </source>
</evidence>
<dbReference type="SUPFAM" id="SSF52833">
    <property type="entry name" value="Thioredoxin-like"/>
    <property type="match status" value="1"/>
</dbReference>
<proteinExistence type="predicted"/>
<reference evidence="4 5" key="1">
    <citation type="submission" date="2015-06" db="EMBL/GenBank/DDBJ databases">
        <title>Survival trade-offs in plant roots during colonization by closely related pathogenic and mutualistic fungi.</title>
        <authorList>
            <person name="Hacquard S."/>
            <person name="Kracher B."/>
            <person name="Hiruma K."/>
            <person name="Weinman A."/>
            <person name="Muench P."/>
            <person name="Garrido Oter R."/>
            <person name="Ver Loren van Themaat E."/>
            <person name="Dallerey J.-F."/>
            <person name="Damm U."/>
            <person name="Henrissat B."/>
            <person name="Lespinet O."/>
            <person name="Thon M."/>
            <person name="Kemen E."/>
            <person name="McHardy A.C."/>
            <person name="Schulze-Lefert P."/>
            <person name="O'Connell R.J."/>
        </authorList>
    </citation>
    <scope>NUCLEOTIDE SEQUENCE [LARGE SCALE GENOMIC DNA]</scope>
    <source>
        <strain evidence="4 5">MAFF 238704</strain>
    </source>
</reference>
<evidence type="ECO:0000259" key="3">
    <source>
        <dbReference type="SMART" id="SM00594"/>
    </source>
</evidence>
<dbReference type="GO" id="GO:0043130">
    <property type="term" value="F:ubiquitin binding"/>
    <property type="evidence" value="ECO:0007669"/>
    <property type="project" value="TreeGrafter"/>
</dbReference>
<dbReference type="PANTHER" id="PTHR23322:SF1">
    <property type="entry name" value="FAS-ASSOCIATED FACTOR 2"/>
    <property type="match status" value="1"/>
</dbReference>
<feature type="region of interest" description="Disordered" evidence="2">
    <location>
        <begin position="345"/>
        <end position="400"/>
    </location>
</feature>
<accession>A0A161W6N6</accession>
<dbReference type="SUPFAM" id="SSF46934">
    <property type="entry name" value="UBA-like"/>
    <property type="match status" value="1"/>
</dbReference>
<dbReference type="Gene3D" id="3.40.30.10">
    <property type="entry name" value="Glutaredoxin"/>
    <property type="match status" value="1"/>
</dbReference>